<evidence type="ECO:0000256" key="1">
    <source>
        <dbReference type="SAM" id="MobiDB-lite"/>
    </source>
</evidence>
<dbReference type="AlphaFoldDB" id="A0A1G8F950"/>
<feature type="compositionally biased region" description="Basic residues" evidence="1">
    <location>
        <begin position="1"/>
        <end position="10"/>
    </location>
</feature>
<reference evidence="3" key="1">
    <citation type="submission" date="2016-10" db="EMBL/GenBank/DDBJ databases">
        <authorList>
            <person name="Varghese N."/>
            <person name="Submissions S."/>
        </authorList>
    </citation>
    <scope>NUCLEOTIDE SEQUENCE [LARGE SCALE GENOMIC DNA]</scope>
    <source>
        <strain evidence="3">CGMCC 1.10228</strain>
    </source>
</reference>
<evidence type="ECO:0000313" key="2">
    <source>
        <dbReference type="EMBL" id="SDH78684.1"/>
    </source>
</evidence>
<feature type="region of interest" description="Disordered" evidence="1">
    <location>
        <begin position="1"/>
        <end position="41"/>
    </location>
</feature>
<keyword evidence="3" id="KW-1185">Reference proteome</keyword>
<proteinExistence type="predicted"/>
<gene>
    <name evidence="2" type="ORF">SAMN04488136_12934</name>
</gene>
<dbReference type="EMBL" id="FNDD01000029">
    <property type="protein sequence ID" value="SDH78684.1"/>
    <property type="molecule type" value="Genomic_DNA"/>
</dbReference>
<accession>A0A1G8F950</accession>
<protein>
    <submittedName>
        <fullName evidence="2">Uncharacterized protein</fullName>
    </submittedName>
</protein>
<sequence>MFQKRHRQNPKRSADKKPIACGAQRGSLSDINKSVEEENTN</sequence>
<evidence type="ECO:0000313" key="3">
    <source>
        <dbReference type="Proteomes" id="UP000198854"/>
    </source>
</evidence>
<name>A0A1G8F950_9VIBR</name>
<dbReference type="Proteomes" id="UP000198854">
    <property type="component" value="Unassembled WGS sequence"/>
</dbReference>
<organism evidence="2 3">
    <name type="scientific">Vibrio xiamenensis</name>
    <dbReference type="NCBI Taxonomy" id="861298"/>
    <lineage>
        <taxon>Bacteria</taxon>
        <taxon>Pseudomonadati</taxon>
        <taxon>Pseudomonadota</taxon>
        <taxon>Gammaproteobacteria</taxon>
        <taxon>Vibrionales</taxon>
        <taxon>Vibrionaceae</taxon>
        <taxon>Vibrio</taxon>
    </lineage>
</organism>